<protein>
    <submittedName>
        <fullName evidence="1">Uncharacterized protein</fullName>
    </submittedName>
</protein>
<dbReference type="Proteomes" id="UP000546257">
    <property type="component" value="Unassembled WGS sequence"/>
</dbReference>
<gene>
    <name evidence="1" type="ORF">H5V44_15865</name>
</gene>
<evidence type="ECO:0000313" key="1">
    <source>
        <dbReference type="EMBL" id="MBB6647741.1"/>
    </source>
</evidence>
<dbReference type="EMBL" id="JACKXD010000007">
    <property type="protein sequence ID" value="MBB6647741.1"/>
    <property type="molecule type" value="Genomic_DNA"/>
</dbReference>
<comment type="caution">
    <text evidence="1">The sequence shown here is derived from an EMBL/GenBank/DDBJ whole genome shotgun (WGS) entry which is preliminary data.</text>
</comment>
<sequence length="291" mass="33880">MTADNYRYADLKPDATLVNYNAVRPAELKLIYQAISEAVAGPINFKQLERMFTLDDSNHLDRCVRFLHTVDFLERPEERVVEQINDDVFPELSFEAKLLHHLRQQERPQDHLARTQDVAFEKASRTLERDLLQTYLNRDLDYINWNDVKVNMWYRLYEGIGVLTYIDSRELVLSPARALLYELLETFERTEDSNDFGEAVAWIEEYFMSVLADRPGTPQLHQGVADTLQNLLDDGVVDVRGMADAQNEVKLPSTHSRTEEPVIKEFHLHGLPASNKPSYRYPYDRFTEVNV</sequence>
<accession>A0A7J9SQ22</accession>
<proteinExistence type="predicted"/>
<name>A0A7J9SQ22_9EURY</name>
<organism evidence="1 2">
    <name type="scientific">Halobellus ruber</name>
    <dbReference type="NCBI Taxonomy" id="2761102"/>
    <lineage>
        <taxon>Archaea</taxon>
        <taxon>Methanobacteriati</taxon>
        <taxon>Methanobacteriota</taxon>
        <taxon>Stenosarchaea group</taxon>
        <taxon>Halobacteria</taxon>
        <taxon>Halobacteriales</taxon>
        <taxon>Haloferacaceae</taxon>
        <taxon>Halobellus</taxon>
    </lineage>
</organism>
<keyword evidence="2" id="KW-1185">Reference proteome</keyword>
<dbReference type="AlphaFoldDB" id="A0A7J9SQ22"/>
<dbReference type="RefSeq" id="WP_185194121.1">
    <property type="nucleotide sequence ID" value="NZ_JACKXD010000007.1"/>
</dbReference>
<reference evidence="1 2" key="1">
    <citation type="submission" date="2020-08" db="EMBL/GenBank/DDBJ databases">
        <authorList>
            <person name="Seo M.-J."/>
        </authorList>
    </citation>
    <scope>NUCLEOTIDE SEQUENCE [LARGE SCALE GENOMIC DNA]</scope>
    <source>
        <strain evidence="1 2">MBLA0160</strain>
    </source>
</reference>
<evidence type="ECO:0000313" key="2">
    <source>
        <dbReference type="Proteomes" id="UP000546257"/>
    </source>
</evidence>